<keyword evidence="2 6" id="KW-0732">Signal</keyword>
<keyword evidence="8" id="KW-1185">Reference proteome</keyword>
<evidence type="ECO:0000256" key="1">
    <source>
        <dbReference type="ARBA" id="ARBA00022475"/>
    </source>
</evidence>
<gene>
    <name evidence="7" type="ORF">HMPREF1872_00548</name>
</gene>
<evidence type="ECO:0000256" key="5">
    <source>
        <dbReference type="ARBA" id="ARBA00023288"/>
    </source>
</evidence>
<dbReference type="PROSITE" id="PS51257">
    <property type="entry name" value="PROKAR_LIPOPROTEIN"/>
    <property type="match status" value="1"/>
</dbReference>
<evidence type="ECO:0000256" key="3">
    <source>
        <dbReference type="ARBA" id="ARBA00023136"/>
    </source>
</evidence>
<dbReference type="Proteomes" id="UP000070080">
    <property type="component" value="Unassembled WGS sequence"/>
</dbReference>
<accession>A0A133YFK3</accession>
<dbReference type="STRING" id="1497955.HMPREF1872_00548"/>
<dbReference type="RefSeq" id="WP_066713581.1">
    <property type="nucleotide sequence ID" value="NZ_CP118869.1"/>
</dbReference>
<dbReference type="PANTHER" id="PTHR43649:SF33">
    <property type="entry name" value="POLYGALACTURONAN_RHAMNOGALACTURONAN-BINDING PROTEIN YTCQ"/>
    <property type="match status" value="1"/>
</dbReference>
<comment type="caution">
    <text evidence="7">The sequence shown here is derived from an EMBL/GenBank/DDBJ whole genome shotgun (WGS) entry which is preliminary data.</text>
</comment>
<dbReference type="AlphaFoldDB" id="A0A133YFK3"/>
<sequence length="560" mass="63424">MKQMGRKFLAMLLAGSFTLTLVSCGGQKQNDKVVDASQAASSLSKVGTYPISDKAIEMSMVRLSMPNVTDFTTNDFSKFIEDKTNIKWTYQTVNMDTADEQINLMMSKKPLPDAFLFSTPKVAKYGVSEGLLLPLENLIKENMPNFMAYVKERPEIWGQITQSDGHIYGLPSINDCYHCKFRNKMWVNTKHLEKLGLKVPKTTDELMKVMKAYKQANPKGIPMSGSIDGWGHQFYDWITNAFILDPGTYNGKLVLSKDKKVESIATTAEYREALKYMHQLFKEGLIDDSAFTQTADNYRKLMNNEGEPVLFAPFGTISDAYDVNAKPEAYAAYRVIEPIKGPQGQQHATFFRYDGIAENKFVLTKDCKNPVAALRWLDYFYTLEGYLSMQFGSEKDKDWKLNPEGKQGLDGSKALYEIINQYSSDPQNHDWQDVGINFATEKTRFGQATDNDVDIKSAAGLEKLLFIESKEKCEPFAQDPSKDYDVLPTLKFTSEETDQLNQVTVDVKKYLEENRAAFIRGVQDPNDDAAWDTYVKGFENVGLPTLIKLSQTAYDRANQK</sequence>
<feature type="signal peptide" evidence="6">
    <location>
        <begin position="1"/>
        <end position="23"/>
    </location>
</feature>
<dbReference type="OrthoDB" id="2491264at2"/>
<dbReference type="Gene3D" id="3.40.190.10">
    <property type="entry name" value="Periplasmic binding protein-like II"/>
    <property type="match status" value="2"/>
</dbReference>
<evidence type="ECO:0000313" key="7">
    <source>
        <dbReference type="EMBL" id="KXB41958.1"/>
    </source>
</evidence>
<dbReference type="SUPFAM" id="SSF53850">
    <property type="entry name" value="Periplasmic binding protein-like II"/>
    <property type="match status" value="1"/>
</dbReference>
<keyword evidence="1" id="KW-1003">Cell membrane</keyword>
<reference evidence="8" key="1">
    <citation type="submission" date="2016-01" db="EMBL/GenBank/DDBJ databases">
        <authorList>
            <person name="Mitreva M."/>
            <person name="Pepin K.H."/>
            <person name="Mihindukulasuriya K.A."/>
            <person name="Fulton R."/>
            <person name="Fronick C."/>
            <person name="O'Laughlin M."/>
            <person name="Miner T."/>
            <person name="Herter B."/>
            <person name="Rosa B.A."/>
            <person name="Cordes M."/>
            <person name="Tomlinson C."/>
            <person name="Wollam A."/>
            <person name="Palsikar V.B."/>
            <person name="Mardis E.R."/>
            <person name="Wilson R.K."/>
        </authorList>
    </citation>
    <scope>NUCLEOTIDE SEQUENCE [LARGE SCALE GENOMIC DNA]</scope>
    <source>
        <strain evidence="8">KA00274</strain>
    </source>
</reference>
<keyword evidence="5" id="KW-0449">Lipoprotein</keyword>
<evidence type="ECO:0000256" key="4">
    <source>
        <dbReference type="ARBA" id="ARBA00023139"/>
    </source>
</evidence>
<proteinExistence type="predicted"/>
<evidence type="ECO:0000313" key="8">
    <source>
        <dbReference type="Proteomes" id="UP000070080"/>
    </source>
</evidence>
<dbReference type="PANTHER" id="PTHR43649">
    <property type="entry name" value="ARABINOSE-BINDING PROTEIN-RELATED"/>
    <property type="match status" value="1"/>
</dbReference>
<protein>
    <submittedName>
        <fullName evidence="7">ABC transporter, solute-binding protein</fullName>
    </submittedName>
</protein>
<dbReference type="EMBL" id="LSCV01000009">
    <property type="protein sequence ID" value="KXB41958.1"/>
    <property type="molecule type" value="Genomic_DNA"/>
</dbReference>
<organism evidence="7 8">
    <name type="scientific">Amygdalobacter nucleatus</name>
    <dbReference type="NCBI Taxonomy" id="3029274"/>
    <lineage>
        <taxon>Bacteria</taxon>
        <taxon>Bacillati</taxon>
        <taxon>Bacillota</taxon>
        <taxon>Clostridia</taxon>
        <taxon>Eubacteriales</taxon>
        <taxon>Oscillospiraceae</taxon>
        <taxon>Amygdalobacter</taxon>
    </lineage>
</organism>
<keyword evidence="3" id="KW-0472">Membrane</keyword>
<keyword evidence="4" id="KW-0564">Palmitate</keyword>
<dbReference type="InterPro" id="IPR050490">
    <property type="entry name" value="Bact_solute-bd_prot1"/>
</dbReference>
<feature type="chain" id="PRO_5038901423" evidence="6">
    <location>
        <begin position="24"/>
        <end position="560"/>
    </location>
</feature>
<evidence type="ECO:0000256" key="2">
    <source>
        <dbReference type="ARBA" id="ARBA00022729"/>
    </source>
</evidence>
<evidence type="ECO:0000256" key="6">
    <source>
        <dbReference type="SAM" id="SignalP"/>
    </source>
</evidence>
<dbReference type="Pfam" id="PF01547">
    <property type="entry name" value="SBP_bac_1"/>
    <property type="match status" value="1"/>
</dbReference>
<name>A0A133YFK3_9FIRM</name>
<dbReference type="InterPro" id="IPR006059">
    <property type="entry name" value="SBP"/>
</dbReference>